<comment type="caution">
    <text evidence="3">The sequence shown here is derived from an EMBL/GenBank/DDBJ whole genome shotgun (WGS) entry which is preliminary data.</text>
</comment>
<dbReference type="InterPro" id="IPR008258">
    <property type="entry name" value="Transglycosylase_SLT_dom_1"/>
</dbReference>
<evidence type="ECO:0000313" key="4">
    <source>
        <dbReference type="Proteomes" id="UP000549695"/>
    </source>
</evidence>
<feature type="domain" description="Transglycosylase SLT" evidence="2">
    <location>
        <begin position="186"/>
        <end position="258"/>
    </location>
</feature>
<dbReference type="Pfam" id="PF01464">
    <property type="entry name" value="SLT"/>
    <property type="match status" value="1"/>
</dbReference>
<organism evidence="3 4">
    <name type="scientific">Pseudonocardia alni</name>
    <name type="common">Amycolata alni</name>
    <dbReference type="NCBI Taxonomy" id="33907"/>
    <lineage>
        <taxon>Bacteria</taxon>
        <taxon>Bacillati</taxon>
        <taxon>Actinomycetota</taxon>
        <taxon>Actinomycetes</taxon>
        <taxon>Pseudonocardiales</taxon>
        <taxon>Pseudonocardiaceae</taxon>
        <taxon>Pseudonocardia</taxon>
    </lineage>
</organism>
<protein>
    <recommendedName>
        <fullName evidence="2">Transglycosylase SLT domain-containing protein</fullName>
    </recommendedName>
</protein>
<reference evidence="3 4" key="1">
    <citation type="submission" date="2020-07" db="EMBL/GenBank/DDBJ databases">
        <title>Sequencing the genomes of 1000 actinobacteria strains.</title>
        <authorList>
            <person name="Klenk H.-P."/>
        </authorList>
    </citation>
    <scope>NUCLEOTIDE SEQUENCE [LARGE SCALE GENOMIC DNA]</scope>
    <source>
        <strain evidence="3 4">DSM 44749</strain>
    </source>
</reference>
<feature type="region of interest" description="Disordered" evidence="1">
    <location>
        <begin position="1"/>
        <end position="30"/>
    </location>
</feature>
<keyword evidence="4" id="KW-1185">Reference proteome</keyword>
<dbReference type="InterPro" id="IPR023346">
    <property type="entry name" value="Lysozyme-like_dom_sf"/>
</dbReference>
<evidence type="ECO:0000256" key="1">
    <source>
        <dbReference type="SAM" id="MobiDB-lite"/>
    </source>
</evidence>
<accession>A0A852W630</accession>
<evidence type="ECO:0000313" key="3">
    <source>
        <dbReference type="EMBL" id="NYG01785.1"/>
    </source>
</evidence>
<proteinExistence type="predicted"/>
<feature type="compositionally biased region" description="Low complexity" evidence="1">
    <location>
        <begin position="1"/>
        <end position="12"/>
    </location>
</feature>
<dbReference type="SUPFAM" id="SSF53955">
    <property type="entry name" value="Lysozyme-like"/>
    <property type="match status" value="1"/>
</dbReference>
<dbReference type="Gene3D" id="1.10.530.10">
    <property type="match status" value="1"/>
</dbReference>
<dbReference type="RefSeq" id="WP_312888522.1">
    <property type="nucleotide sequence ID" value="NZ_BAAAJZ010000015.1"/>
</dbReference>
<dbReference type="GeneID" id="98055610"/>
<gene>
    <name evidence="3" type="ORF">HDA37_002070</name>
</gene>
<evidence type="ECO:0000259" key="2">
    <source>
        <dbReference type="Pfam" id="PF01464"/>
    </source>
</evidence>
<dbReference type="Proteomes" id="UP000549695">
    <property type="component" value="Unassembled WGS sequence"/>
</dbReference>
<sequence length="278" mass="27921">MATTPAATAAAPSLRSSRHGGPAHAARRAGTRTAATGAAFGVLASGAFAAIVPTTLDGTSTQADAEEGGTTAATTLAAYSANIPSATKATDGSTTGFFSPVSFAQPSAASGALQAAAPAQDADLASMGKAHEIATKIAAEHAKAAAAEKARQAEKARIDAIVAQGGLDGWIAEALDHMGLSQAYASGLKRIILKESNGNPHAINNWDSNAAAGNPSEGLMQVIPSTFAAYVHPDFADRSITDPIANITAGVRYMIDRYGIDTLDAGGRVGSHGGYIGY</sequence>
<name>A0A852W630_PSEA5</name>
<dbReference type="EMBL" id="JACCCZ010000001">
    <property type="protein sequence ID" value="NYG01785.1"/>
    <property type="molecule type" value="Genomic_DNA"/>
</dbReference>
<dbReference type="AlphaFoldDB" id="A0A852W630"/>